<comment type="catalytic activity">
    <reaction evidence="2">
        <text>glycyl-tRNA(Ala) + H2O = tRNA(Ala) + glycine + H(+)</text>
        <dbReference type="Rhea" id="RHEA:53744"/>
        <dbReference type="Rhea" id="RHEA-COMP:9657"/>
        <dbReference type="Rhea" id="RHEA-COMP:13640"/>
        <dbReference type="ChEBI" id="CHEBI:15377"/>
        <dbReference type="ChEBI" id="CHEBI:15378"/>
        <dbReference type="ChEBI" id="CHEBI:57305"/>
        <dbReference type="ChEBI" id="CHEBI:78442"/>
        <dbReference type="ChEBI" id="CHEBI:78522"/>
    </reaction>
</comment>
<sequence length="149" mass="16316">MKAVIQRVSRASVDVDGQTIGKIGKGFMVLLGVHEEDTEDDLNYLVKKVTGLRIFEDSQGKMNLSLADVGGSLLVISQFTLLASTKKGNRPSFIQAGPPEMSEGLYEQFMENCRNMGFHVEHGKFGAHMDVSLVNDGPVTIIIDSRSKE</sequence>
<comment type="domain">
    <text evidence="2">A Gly-cisPro motif from one monomer fits into the active site of the other monomer to allow specific chiral rejection of L-amino acids.</text>
</comment>
<evidence type="ECO:0000313" key="4">
    <source>
        <dbReference type="Proteomes" id="UP000823927"/>
    </source>
</evidence>
<dbReference type="EMBL" id="DVIT01000043">
    <property type="protein sequence ID" value="HIS48059.1"/>
    <property type="molecule type" value="Genomic_DNA"/>
</dbReference>
<comment type="catalytic activity">
    <reaction evidence="2">
        <text>a D-aminoacyl-tRNA + H2O = a tRNA + a D-alpha-amino acid + H(+)</text>
        <dbReference type="Rhea" id="RHEA:13953"/>
        <dbReference type="Rhea" id="RHEA-COMP:10123"/>
        <dbReference type="Rhea" id="RHEA-COMP:10124"/>
        <dbReference type="ChEBI" id="CHEBI:15377"/>
        <dbReference type="ChEBI" id="CHEBI:15378"/>
        <dbReference type="ChEBI" id="CHEBI:59871"/>
        <dbReference type="ChEBI" id="CHEBI:78442"/>
        <dbReference type="ChEBI" id="CHEBI:79333"/>
        <dbReference type="EC" id="3.1.1.96"/>
    </reaction>
</comment>
<dbReference type="GO" id="GO:0019478">
    <property type="term" value="P:D-amino acid catabolic process"/>
    <property type="evidence" value="ECO:0007669"/>
    <property type="project" value="UniProtKB-UniRule"/>
</dbReference>
<comment type="subunit">
    <text evidence="2">Homodimer.</text>
</comment>
<keyword evidence="2" id="KW-0694">RNA-binding</keyword>
<keyword evidence="2" id="KW-0820">tRNA-binding</keyword>
<dbReference type="Gene3D" id="3.50.80.10">
    <property type="entry name" value="D-tyrosyl-tRNA(Tyr) deacylase"/>
    <property type="match status" value="1"/>
</dbReference>
<proteinExistence type="inferred from homology"/>
<dbReference type="GO" id="GO:0106026">
    <property type="term" value="F:Gly-tRNA(Ala) deacylase activity"/>
    <property type="evidence" value="ECO:0007669"/>
    <property type="project" value="UniProtKB-UniRule"/>
</dbReference>
<evidence type="ECO:0000256" key="2">
    <source>
        <dbReference type="HAMAP-Rule" id="MF_00518"/>
    </source>
</evidence>
<accession>A0A9D1JRR9</accession>
<dbReference type="InterPro" id="IPR003732">
    <property type="entry name" value="Daa-tRNA_deacyls_DTD"/>
</dbReference>
<name>A0A9D1JRR9_9FIRM</name>
<evidence type="ECO:0000313" key="3">
    <source>
        <dbReference type="EMBL" id="HIS48059.1"/>
    </source>
</evidence>
<dbReference type="GO" id="GO:0000049">
    <property type="term" value="F:tRNA binding"/>
    <property type="evidence" value="ECO:0007669"/>
    <property type="project" value="UniProtKB-UniRule"/>
</dbReference>
<organism evidence="3 4">
    <name type="scientific">Candidatus Scybalocola faecigallinarum</name>
    <dbReference type="NCBI Taxonomy" id="2840941"/>
    <lineage>
        <taxon>Bacteria</taxon>
        <taxon>Bacillati</taxon>
        <taxon>Bacillota</taxon>
        <taxon>Clostridia</taxon>
        <taxon>Lachnospirales</taxon>
        <taxon>Lachnospiraceae</taxon>
        <taxon>Lachnospiraceae incertae sedis</taxon>
        <taxon>Candidatus Scybalocola (ex Gilroy et al. 2021)</taxon>
    </lineage>
</organism>
<gene>
    <name evidence="2" type="primary">dtd</name>
    <name evidence="3" type="ORF">IAB46_11025</name>
</gene>
<dbReference type="CDD" id="cd00563">
    <property type="entry name" value="Dtyr_deacylase"/>
    <property type="match status" value="1"/>
</dbReference>
<dbReference type="Proteomes" id="UP000823927">
    <property type="component" value="Unassembled WGS sequence"/>
</dbReference>
<reference evidence="3" key="2">
    <citation type="journal article" date="2021" name="PeerJ">
        <title>Extensive microbial diversity within the chicken gut microbiome revealed by metagenomics and culture.</title>
        <authorList>
            <person name="Gilroy R."/>
            <person name="Ravi A."/>
            <person name="Getino M."/>
            <person name="Pursley I."/>
            <person name="Horton D.L."/>
            <person name="Alikhan N.F."/>
            <person name="Baker D."/>
            <person name="Gharbi K."/>
            <person name="Hall N."/>
            <person name="Watson M."/>
            <person name="Adriaenssens E.M."/>
            <person name="Foster-Nyarko E."/>
            <person name="Jarju S."/>
            <person name="Secka A."/>
            <person name="Antonio M."/>
            <person name="Oren A."/>
            <person name="Chaudhuri R.R."/>
            <person name="La Ragione R."/>
            <person name="Hildebrand F."/>
            <person name="Pallen M.J."/>
        </authorList>
    </citation>
    <scope>NUCLEOTIDE SEQUENCE</scope>
    <source>
        <strain evidence="3">CHK178-757</strain>
    </source>
</reference>
<dbReference type="EC" id="3.1.1.96" evidence="2"/>
<keyword evidence="2" id="KW-0963">Cytoplasm</keyword>
<evidence type="ECO:0000256" key="1">
    <source>
        <dbReference type="ARBA" id="ARBA00009673"/>
    </source>
</evidence>
<dbReference type="GO" id="GO:0051500">
    <property type="term" value="F:D-tyrosyl-tRNA(Tyr) deacylase activity"/>
    <property type="evidence" value="ECO:0007669"/>
    <property type="project" value="TreeGrafter"/>
</dbReference>
<dbReference type="PANTHER" id="PTHR10472:SF5">
    <property type="entry name" value="D-AMINOACYL-TRNA DEACYLASE 1"/>
    <property type="match status" value="1"/>
</dbReference>
<dbReference type="EC" id="3.1.1.-" evidence="2"/>
<feature type="short sequence motif" description="Gly-cisPro motif, important for rejection of L-amino acids" evidence="2">
    <location>
        <begin position="137"/>
        <end position="138"/>
    </location>
</feature>
<dbReference type="PANTHER" id="PTHR10472">
    <property type="entry name" value="D-TYROSYL-TRNA TYR DEACYLASE"/>
    <property type="match status" value="1"/>
</dbReference>
<dbReference type="FunFam" id="3.50.80.10:FF:000001">
    <property type="entry name" value="D-aminoacyl-tRNA deacylase"/>
    <property type="match status" value="1"/>
</dbReference>
<comment type="similarity">
    <text evidence="1 2">Belongs to the DTD family.</text>
</comment>
<dbReference type="GO" id="GO:0005737">
    <property type="term" value="C:cytoplasm"/>
    <property type="evidence" value="ECO:0007669"/>
    <property type="project" value="UniProtKB-SubCell"/>
</dbReference>
<dbReference type="GO" id="GO:0043908">
    <property type="term" value="F:Ser(Gly)-tRNA(Ala) hydrolase activity"/>
    <property type="evidence" value="ECO:0007669"/>
    <property type="project" value="UniProtKB-UniRule"/>
</dbReference>
<keyword evidence="2 3" id="KW-0378">Hydrolase</keyword>
<dbReference type="InterPro" id="IPR023509">
    <property type="entry name" value="DTD-like_sf"/>
</dbReference>
<dbReference type="Pfam" id="PF02580">
    <property type="entry name" value="Tyr_Deacylase"/>
    <property type="match status" value="1"/>
</dbReference>
<dbReference type="HAMAP" id="MF_00518">
    <property type="entry name" value="Deacylase_Dtd"/>
    <property type="match status" value="1"/>
</dbReference>
<comment type="subcellular location">
    <subcellularLocation>
        <location evidence="2">Cytoplasm</location>
    </subcellularLocation>
</comment>
<comment type="caution">
    <text evidence="3">The sequence shown here is derived from an EMBL/GenBank/DDBJ whole genome shotgun (WGS) entry which is preliminary data.</text>
</comment>
<dbReference type="AlphaFoldDB" id="A0A9D1JRR9"/>
<dbReference type="SUPFAM" id="SSF69500">
    <property type="entry name" value="DTD-like"/>
    <property type="match status" value="1"/>
</dbReference>
<protein>
    <recommendedName>
        <fullName evidence="2">D-aminoacyl-tRNA deacylase</fullName>
        <shortName evidence="2">DTD</shortName>
        <ecNumber evidence="2">3.1.1.96</ecNumber>
    </recommendedName>
    <alternativeName>
        <fullName evidence="2">Gly-tRNA(Ala) deacylase</fullName>
        <ecNumber evidence="2">3.1.1.-</ecNumber>
    </alternativeName>
</protein>
<reference evidence="3" key="1">
    <citation type="submission" date="2020-10" db="EMBL/GenBank/DDBJ databases">
        <authorList>
            <person name="Gilroy R."/>
        </authorList>
    </citation>
    <scope>NUCLEOTIDE SEQUENCE</scope>
    <source>
        <strain evidence="3">CHK178-757</strain>
    </source>
</reference>
<dbReference type="NCBIfam" id="TIGR00256">
    <property type="entry name" value="D-aminoacyl-tRNA deacylase"/>
    <property type="match status" value="1"/>
</dbReference>
<comment type="function">
    <text evidence="2">An aminoacyl-tRNA editing enzyme that deacylates mischarged D-aminoacyl-tRNAs. Also deacylates mischarged glycyl-tRNA(Ala), protecting cells against glycine mischarging by AlaRS. Acts via tRNA-based rather than protein-based catalysis; rejects L-amino acids rather than detecting D-amino acids in the active site. By recycling D-aminoacyl-tRNA to D-amino acids and free tRNA molecules, this enzyme counteracts the toxicity associated with the formation of D-aminoacyl-tRNA entities in vivo and helps enforce protein L-homochirality.</text>
</comment>